<organism evidence="2 3">
    <name type="scientific">Chromobacterium sinusclupearum</name>
    <dbReference type="NCBI Taxonomy" id="2077146"/>
    <lineage>
        <taxon>Bacteria</taxon>
        <taxon>Pseudomonadati</taxon>
        <taxon>Pseudomonadota</taxon>
        <taxon>Betaproteobacteria</taxon>
        <taxon>Neisseriales</taxon>
        <taxon>Chromobacteriaceae</taxon>
        <taxon>Chromobacterium</taxon>
    </lineage>
</organism>
<keyword evidence="3" id="KW-1185">Reference proteome</keyword>
<accession>A0A2K4MIX0</accession>
<sequence length="183" mass="19315">MSITTLGRSYLAHAAAFVPAICFLMWGRFGPGAAGIRWQDAYLAGGALALPHMIWLLKRRAGSWIALGIDLYLAIGALLALVSADAVDLWGRGFGAAPALASVFAIGLAATLFSSQGFIGEPHPDPERVRRVSAQLLLAAGIAVAIALWLRHSPMLGGVAPMLAVLLIRGRLARQLALARQTR</sequence>
<evidence type="ECO:0000313" key="2">
    <source>
        <dbReference type="EMBL" id="POA97037.1"/>
    </source>
</evidence>
<feature type="transmembrane region" description="Helical" evidence="1">
    <location>
        <begin position="132"/>
        <end position="150"/>
    </location>
</feature>
<feature type="transmembrane region" description="Helical" evidence="1">
    <location>
        <begin position="64"/>
        <end position="84"/>
    </location>
</feature>
<gene>
    <name evidence="2" type="ORF">C2134_18975</name>
</gene>
<keyword evidence="1" id="KW-0472">Membrane</keyword>
<proteinExistence type="predicted"/>
<evidence type="ECO:0000256" key="1">
    <source>
        <dbReference type="SAM" id="Phobius"/>
    </source>
</evidence>
<feature type="transmembrane region" description="Helical" evidence="1">
    <location>
        <begin position="96"/>
        <end position="120"/>
    </location>
</feature>
<dbReference type="Proteomes" id="UP000236416">
    <property type="component" value="Unassembled WGS sequence"/>
</dbReference>
<keyword evidence="1" id="KW-1133">Transmembrane helix</keyword>
<protein>
    <submittedName>
        <fullName evidence="2">Permease</fullName>
    </submittedName>
</protein>
<dbReference type="RefSeq" id="WP_103321647.1">
    <property type="nucleotide sequence ID" value="NZ_PPTF01000085.1"/>
</dbReference>
<dbReference type="AlphaFoldDB" id="A0A2K4MIX0"/>
<dbReference type="EMBL" id="PPTF01000085">
    <property type="protein sequence ID" value="POA97037.1"/>
    <property type="molecule type" value="Genomic_DNA"/>
</dbReference>
<comment type="caution">
    <text evidence="2">The sequence shown here is derived from an EMBL/GenBank/DDBJ whole genome shotgun (WGS) entry which is preliminary data.</text>
</comment>
<name>A0A2K4MIX0_9NEIS</name>
<feature type="transmembrane region" description="Helical" evidence="1">
    <location>
        <begin position="12"/>
        <end position="29"/>
    </location>
</feature>
<feature type="transmembrane region" description="Helical" evidence="1">
    <location>
        <begin position="156"/>
        <end position="173"/>
    </location>
</feature>
<reference evidence="2 3" key="1">
    <citation type="submission" date="2018-01" db="EMBL/GenBank/DDBJ databases">
        <title>Genomic Sequence of Chromobacterium MWU13-2610 from wild cranberry bogs within the Cape Cod National Seashore.</title>
        <authorList>
            <person name="O'Hara-Hanley K."/>
            <person name="Soby S."/>
            <person name="Harrison A."/>
        </authorList>
    </citation>
    <scope>NUCLEOTIDE SEQUENCE [LARGE SCALE GENOMIC DNA]</scope>
    <source>
        <strain evidence="2 3">MWU13-2610</strain>
    </source>
</reference>
<evidence type="ECO:0000313" key="3">
    <source>
        <dbReference type="Proteomes" id="UP000236416"/>
    </source>
</evidence>
<keyword evidence="1" id="KW-0812">Transmembrane</keyword>